<dbReference type="PANTHER" id="PTHR37305:SF1">
    <property type="entry name" value="MEMBRANE PROTEIN"/>
    <property type="match status" value="1"/>
</dbReference>
<evidence type="ECO:0000256" key="1">
    <source>
        <dbReference type="SAM" id="Phobius"/>
    </source>
</evidence>
<keyword evidence="3" id="KW-1185">Reference proteome</keyword>
<organism evidence="2 3">
    <name type="scientific">Holzapfeliella floricola DSM 23037 = JCM 16512</name>
    <dbReference type="NCBI Taxonomy" id="1423744"/>
    <lineage>
        <taxon>Bacteria</taxon>
        <taxon>Bacillati</taxon>
        <taxon>Bacillota</taxon>
        <taxon>Bacilli</taxon>
        <taxon>Lactobacillales</taxon>
        <taxon>Lactobacillaceae</taxon>
        <taxon>Holzapfeliella</taxon>
    </lineage>
</organism>
<dbReference type="Proteomes" id="UP000051378">
    <property type="component" value="Unassembled WGS sequence"/>
</dbReference>
<name>A0A0R2DKU9_9LACO</name>
<dbReference type="AlphaFoldDB" id="A0A0R2DKU9"/>
<keyword evidence="1" id="KW-1133">Transmembrane helix</keyword>
<feature type="transmembrane region" description="Helical" evidence="1">
    <location>
        <begin position="20"/>
        <end position="41"/>
    </location>
</feature>
<dbReference type="EMBL" id="AYZL01000006">
    <property type="protein sequence ID" value="KRN04728.1"/>
    <property type="molecule type" value="Genomic_DNA"/>
</dbReference>
<proteinExistence type="predicted"/>
<dbReference type="Pfam" id="PF12730">
    <property type="entry name" value="ABC2_membrane_4"/>
    <property type="match status" value="1"/>
</dbReference>
<evidence type="ECO:0000313" key="3">
    <source>
        <dbReference type="Proteomes" id="UP000051378"/>
    </source>
</evidence>
<keyword evidence="1" id="KW-0472">Membrane</keyword>
<keyword evidence="1" id="KW-0812">Transmembrane</keyword>
<dbReference type="STRING" id="1423744.FC86_GL001084"/>
<dbReference type="PANTHER" id="PTHR37305">
    <property type="entry name" value="INTEGRAL MEMBRANE PROTEIN-RELATED"/>
    <property type="match status" value="1"/>
</dbReference>
<feature type="transmembrane region" description="Helical" evidence="1">
    <location>
        <begin position="181"/>
        <end position="202"/>
    </location>
</feature>
<feature type="transmembrane region" description="Helical" evidence="1">
    <location>
        <begin position="240"/>
        <end position="259"/>
    </location>
</feature>
<reference evidence="2 3" key="1">
    <citation type="journal article" date="2015" name="Genome Announc.">
        <title>Expanding the biotechnology potential of lactobacilli through comparative genomics of 213 strains and associated genera.</title>
        <authorList>
            <person name="Sun Z."/>
            <person name="Harris H.M."/>
            <person name="McCann A."/>
            <person name="Guo C."/>
            <person name="Argimon S."/>
            <person name="Zhang W."/>
            <person name="Yang X."/>
            <person name="Jeffery I.B."/>
            <person name="Cooney J.C."/>
            <person name="Kagawa T.F."/>
            <person name="Liu W."/>
            <person name="Song Y."/>
            <person name="Salvetti E."/>
            <person name="Wrobel A."/>
            <person name="Rasinkangas P."/>
            <person name="Parkhill J."/>
            <person name="Rea M.C."/>
            <person name="O'Sullivan O."/>
            <person name="Ritari J."/>
            <person name="Douillard F.P."/>
            <person name="Paul Ross R."/>
            <person name="Yang R."/>
            <person name="Briner A.E."/>
            <person name="Felis G.E."/>
            <person name="de Vos W.M."/>
            <person name="Barrangou R."/>
            <person name="Klaenhammer T.R."/>
            <person name="Caufield P.W."/>
            <person name="Cui Y."/>
            <person name="Zhang H."/>
            <person name="O'Toole P.W."/>
        </authorList>
    </citation>
    <scope>NUCLEOTIDE SEQUENCE [LARGE SCALE GENOMIC DNA]</scope>
    <source>
        <strain evidence="2 3">DSM 23037</strain>
    </source>
</reference>
<comment type="caution">
    <text evidence="2">The sequence shown here is derived from an EMBL/GenBank/DDBJ whole genome shotgun (WGS) entry which is preliminary data.</text>
</comment>
<evidence type="ECO:0000313" key="2">
    <source>
        <dbReference type="EMBL" id="KRN04728.1"/>
    </source>
</evidence>
<accession>A0A0R2DKU9</accession>
<feature type="transmembrane region" description="Helical" evidence="1">
    <location>
        <begin position="53"/>
        <end position="75"/>
    </location>
</feature>
<sequence>MGTLVKNELFKLRKKSSTWIMILLMFVIMLLGPILTILSGSEVMSYTAISSAGALWLVVTLISSAGSILSMEYEYGTIKELFASKYSRGKILISKWFTIFIYSIILNILLVVYTGIIYYAGRLLTTNMSFTWSENAISGETVTTMTESFLRMLASDFINAWLVISVVFLLASIIKKSSLAVTLGLVFFLTSSMISSLLSSLMKLTNLDWLKYTPFNMLFLNFNESTASLEKVAHLNATQLGIGSLIYIIIFLIIGLLFYRRKEV</sequence>
<feature type="transmembrane region" description="Helical" evidence="1">
    <location>
        <begin position="96"/>
        <end position="120"/>
    </location>
</feature>
<feature type="transmembrane region" description="Helical" evidence="1">
    <location>
        <begin position="157"/>
        <end position="174"/>
    </location>
</feature>
<gene>
    <name evidence="2" type="ORF">FC86_GL001084</name>
</gene>
<dbReference type="RefSeq" id="WP_056974057.1">
    <property type="nucleotide sequence ID" value="NZ_AYZL01000006.1"/>
</dbReference>
<protein>
    <submittedName>
        <fullName evidence="2">ABC superfamily ATP binding cassette transporter, membrane protein</fullName>
    </submittedName>
</protein>
<dbReference type="PATRIC" id="fig|1423744.4.peg.1112"/>